<feature type="transmembrane region" description="Helical" evidence="6">
    <location>
        <begin position="113"/>
        <end position="133"/>
    </location>
</feature>
<evidence type="ECO:0000313" key="10">
    <source>
        <dbReference type="Proteomes" id="UP000253740"/>
    </source>
</evidence>
<sequence>MNMTVRLPGEWRHAQRWATAGAVFVFIAVLAFGPLIEHSLLERAFTAALYLALGLLLVALSGRFAFGLAAAGLLTLVLEVAAHLKYKYLTTPLLAPDLVYMINADTLRTMSRYPLLVGAASAAALCVPLLLWLAWRMERVPPFAHRRRPWLTRALLAAFALLAAGEAMSTTGPFAEAHAKGMWLAMTDASLITDFLISFRATSVRAPAYPPQAADAYDWKRGDADAGAGAALHPRPDIVAVLEESTFDPRILAACTLRLCDRRMFHSDRRTLAHGLMVVHTWGGGTWTSEFSFLTGLSHEEFGPAGLYAPFNLAPRIRYTLPRVLRANGYRTVAIYPTDGDFLNGRNAYAEYGFDAFYGGEQVGLGWESTDADLLRVFARVYAEEKAKANGQPLFLFMLTLHQHGPHMTPYAKLRAPYDRPLFAGRMDDWQNLNLANYLERLDQSDRAMARLEDMLRASGKPVLLVHFGDHQPSFDGAINGIAKRLPSGIADPSRVTYYMLKGFATPLRRYDYPVLDLAYLGGLVLDAAELHKDAFFTANALLRERCRGRYLDCGQRALADSYRADVFGQLKDLDE</sequence>
<keyword evidence="10" id="KW-1185">Reference proteome</keyword>
<keyword evidence="5 6" id="KW-0472">Membrane</keyword>
<keyword evidence="4 6" id="KW-1133">Transmembrane helix</keyword>
<comment type="subcellular location">
    <subcellularLocation>
        <location evidence="1">Cell membrane</location>
        <topology evidence="1">Multi-pass membrane protein</topology>
    </subcellularLocation>
</comment>
<dbReference type="InterPro" id="IPR000917">
    <property type="entry name" value="Sulfatase_N"/>
</dbReference>
<dbReference type="HOGENOM" id="CLU_473125_0_0_6"/>
<gene>
    <name evidence="8" type="ORF">MBSD_1166</name>
    <name evidence="9" type="ORF">MBSD_n1838</name>
</gene>
<name>A0A0K8QNQ5_9GAMM</name>
<evidence type="ECO:0000256" key="1">
    <source>
        <dbReference type="ARBA" id="ARBA00004651"/>
    </source>
</evidence>
<evidence type="ECO:0000313" key="9">
    <source>
        <dbReference type="EMBL" id="GAP66530.1"/>
    </source>
</evidence>
<feature type="transmembrane region" description="Helical" evidence="6">
    <location>
        <begin position="17"/>
        <end position="36"/>
    </location>
</feature>
<keyword evidence="2" id="KW-1003">Cell membrane</keyword>
<evidence type="ECO:0000256" key="6">
    <source>
        <dbReference type="SAM" id="Phobius"/>
    </source>
</evidence>
<keyword evidence="3 6" id="KW-0812">Transmembrane</keyword>
<dbReference type="Gene3D" id="3.40.720.10">
    <property type="entry name" value="Alkaline Phosphatase, subunit A"/>
    <property type="match status" value="1"/>
</dbReference>
<dbReference type="Pfam" id="PF00884">
    <property type="entry name" value="Sulfatase"/>
    <property type="match status" value="1"/>
</dbReference>
<dbReference type="GO" id="GO:0005886">
    <property type="term" value="C:plasma membrane"/>
    <property type="evidence" value="ECO:0007669"/>
    <property type="project" value="UniProtKB-SubCell"/>
</dbReference>
<organism evidence="9">
    <name type="scientific">Mizugakiibacter sediminis</name>
    <dbReference type="NCBI Taxonomy" id="1475481"/>
    <lineage>
        <taxon>Bacteria</taxon>
        <taxon>Pseudomonadati</taxon>
        <taxon>Pseudomonadota</taxon>
        <taxon>Gammaproteobacteria</taxon>
        <taxon>Lysobacterales</taxon>
        <taxon>Rhodanobacteraceae</taxon>
        <taxon>Mizugakiibacter</taxon>
    </lineage>
</organism>
<evidence type="ECO:0000256" key="5">
    <source>
        <dbReference type="ARBA" id="ARBA00023136"/>
    </source>
</evidence>
<reference evidence="9" key="2">
    <citation type="submission" date="2015-08" db="EMBL/GenBank/DDBJ databases">
        <title>Complete DNA Sequence of Pseudomonas syringae pv. actinidiae, the Causal Agent of Kiwifruit Canker Disease.</title>
        <authorList>
            <person name="Rikkerink E.H.A."/>
            <person name="Fineran P.C."/>
        </authorList>
    </citation>
    <scope>NUCLEOTIDE SEQUENCE</scope>
    <source>
        <strain evidence="9">SkMP5</strain>
    </source>
</reference>
<dbReference type="Proteomes" id="UP000253740">
    <property type="component" value="Unassembled WGS sequence"/>
</dbReference>
<evidence type="ECO:0000259" key="7">
    <source>
        <dbReference type="Pfam" id="PF00884"/>
    </source>
</evidence>
<dbReference type="STRING" id="1475481.GCA_000953855_01874"/>
<dbReference type="PANTHER" id="PTHR47371">
    <property type="entry name" value="LIPOTEICHOIC ACID SYNTHASE"/>
    <property type="match status" value="1"/>
</dbReference>
<protein>
    <submittedName>
        <fullName evidence="8">Sulfatase</fullName>
    </submittedName>
</protein>
<feature type="transmembrane region" description="Helical" evidence="6">
    <location>
        <begin position="48"/>
        <end position="78"/>
    </location>
</feature>
<dbReference type="EMBL" id="DF952378">
    <property type="protein sequence ID" value="GAN44631.1"/>
    <property type="molecule type" value="Genomic_DNA"/>
</dbReference>
<evidence type="ECO:0000256" key="2">
    <source>
        <dbReference type="ARBA" id="ARBA00022475"/>
    </source>
</evidence>
<dbReference type="PANTHER" id="PTHR47371:SF3">
    <property type="entry name" value="PHOSPHOGLYCEROL TRANSFERASE I"/>
    <property type="match status" value="1"/>
</dbReference>
<proteinExistence type="predicted"/>
<dbReference type="OrthoDB" id="5363296at2"/>
<dbReference type="InterPro" id="IPR017850">
    <property type="entry name" value="Alkaline_phosphatase_core_sf"/>
</dbReference>
<evidence type="ECO:0000313" key="8">
    <source>
        <dbReference type="EMBL" id="GAN44631.1"/>
    </source>
</evidence>
<evidence type="ECO:0000256" key="3">
    <source>
        <dbReference type="ARBA" id="ARBA00022692"/>
    </source>
</evidence>
<accession>A0A0K8QNQ5</accession>
<dbReference type="AlphaFoldDB" id="A0A0K8QNQ5"/>
<dbReference type="EMBL" id="DF970211">
    <property type="protein sequence ID" value="GAP66530.1"/>
    <property type="molecule type" value="Genomic_DNA"/>
</dbReference>
<dbReference type="InterPro" id="IPR050448">
    <property type="entry name" value="OpgB/LTA_synthase_biosynth"/>
</dbReference>
<dbReference type="SUPFAM" id="SSF53649">
    <property type="entry name" value="Alkaline phosphatase-like"/>
    <property type="match status" value="1"/>
</dbReference>
<feature type="domain" description="Sulfatase N-terminal" evidence="7">
    <location>
        <begin position="237"/>
        <end position="477"/>
    </location>
</feature>
<reference evidence="8" key="1">
    <citation type="submission" date="2015-03" db="EMBL/GenBank/DDBJ databases">
        <title>Draft genome sequence of Mizugakiibacter sediminis skMP5.</title>
        <authorList>
            <person name="Watanabe T."/>
            <person name="Kojima H."/>
            <person name="Fukui M."/>
        </authorList>
    </citation>
    <scope>NUCLEOTIDE SEQUENCE</scope>
    <source>
        <strain evidence="8">SkMP5</strain>
    </source>
</reference>
<evidence type="ECO:0000256" key="4">
    <source>
        <dbReference type="ARBA" id="ARBA00022989"/>
    </source>
</evidence>